<accession>A0A1X9MGW2</accession>
<dbReference type="EMBL" id="CP020814">
    <property type="protein sequence ID" value="ARK32705.1"/>
    <property type="molecule type" value="Genomic_DNA"/>
</dbReference>
<evidence type="ECO:0000256" key="2">
    <source>
        <dbReference type="ARBA" id="ARBA00005278"/>
    </source>
</evidence>
<protein>
    <submittedName>
        <fullName evidence="6">Spore germination protein XA</fullName>
    </submittedName>
</protein>
<feature type="transmembrane region" description="Helical" evidence="5">
    <location>
        <begin position="382"/>
        <end position="401"/>
    </location>
</feature>
<evidence type="ECO:0000313" key="7">
    <source>
        <dbReference type="Proteomes" id="UP000193006"/>
    </source>
</evidence>
<dbReference type="PANTHER" id="PTHR22550:SF5">
    <property type="entry name" value="LEUCINE ZIPPER PROTEIN 4"/>
    <property type="match status" value="1"/>
</dbReference>
<dbReference type="GO" id="GO:0005886">
    <property type="term" value="C:plasma membrane"/>
    <property type="evidence" value="ECO:0007669"/>
    <property type="project" value="UniProtKB-SubCell"/>
</dbReference>
<dbReference type="Proteomes" id="UP000193006">
    <property type="component" value="Chromosome"/>
</dbReference>
<gene>
    <name evidence="6" type="primary">gerXA_3</name>
    <name evidence="6" type="ORF">BkAM31D_24185</name>
</gene>
<dbReference type="PANTHER" id="PTHR22550">
    <property type="entry name" value="SPORE GERMINATION PROTEIN"/>
    <property type="match status" value="1"/>
</dbReference>
<dbReference type="KEGG" id="bkw:BkAM31D_24185"/>
<comment type="subcellular location">
    <subcellularLocation>
        <location evidence="4">Cell membrane</location>
    </subcellularLocation>
    <subcellularLocation>
        <location evidence="1">Membrane</location>
        <topology evidence="1">Multi-pass membrane protein</topology>
    </subcellularLocation>
</comment>
<dbReference type="Pfam" id="PF03323">
    <property type="entry name" value="GerA"/>
    <property type="match status" value="1"/>
</dbReference>
<dbReference type="AlphaFoldDB" id="A0A1X9MGW2"/>
<feature type="transmembrane region" description="Helical" evidence="5">
    <location>
        <begin position="357"/>
        <end position="376"/>
    </location>
</feature>
<reference evidence="6 7" key="1">
    <citation type="submission" date="2017-04" db="EMBL/GenBank/DDBJ databases">
        <title>Bacillus krulwichiae AM31D Genome sequencing and assembly.</title>
        <authorList>
            <person name="Krulwich T.A."/>
            <person name="Anastor L."/>
            <person name="Ehrlich R."/>
            <person name="Ehrlich G.D."/>
            <person name="Janto B."/>
        </authorList>
    </citation>
    <scope>NUCLEOTIDE SEQUENCE [LARGE SCALE GENOMIC DNA]</scope>
    <source>
        <strain evidence="6 7">AM31D</strain>
    </source>
</reference>
<dbReference type="InterPro" id="IPR004995">
    <property type="entry name" value="Spore_Ger"/>
</dbReference>
<keyword evidence="5" id="KW-0812">Transmembrane</keyword>
<keyword evidence="7" id="KW-1185">Reference proteome</keyword>
<evidence type="ECO:0000256" key="4">
    <source>
        <dbReference type="PIRNR" id="PIRNR005690"/>
    </source>
</evidence>
<evidence type="ECO:0000256" key="3">
    <source>
        <dbReference type="ARBA" id="ARBA00023136"/>
    </source>
</evidence>
<keyword evidence="3 4" id="KW-0472">Membrane</keyword>
<keyword evidence="5" id="KW-1133">Transmembrane helix</keyword>
<feature type="transmembrane region" description="Helical" evidence="5">
    <location>
        <begin position="413"/>
        <end position="438"/>
    </location>
</feature>
<proteinExistence type="inferred from homology"/>
<dbReference type="STRING" id="199441.BkAM31D_24185"/>
<feature type="transmembrane region" description="Helical" evidence="5">
    <location>
        <begin position="319"/>
        <end position="345"/>
    </location>
</feature>
<comment type="similarity">
    <text evidence="2 4">Belongs to the GerABKA family.</text>
</comment>
<dbReference type="PIRSF" id="PIRSF005690">
    <property type="entry name" value="GerBA"/>
    <property type="match status" value="1"/>
</dbReference>
<evidence type="ECO:0000256" key="1">
    <source>
        <dbReference type="ARBA" id="ARBA00004141"/>
    </source>
</evidence>
<sequence>MLMKNNQHDTEMNQYEQALKQGHLTKEKLTELFHHSADIVFVPNQHFDSIIAFYCEGMIDKSQYNEYLHTTITSLTEDFTNDKKDLPPMIEIKTMKEMMNKVFSGFLVFYKLEDDVFYAINISKVPQRAPEESKTEISLKGPRDGFTEELATNISLIRKRLKTEILHNEVFEIGSINQTKVSLLYLKDKVNPDTLKEAQKRLEKIDTESLSSSGQLEQWLSDRTFSLFPLFDYITRPDFALECMLRGRFVIIVDGTPSVLIGPTTLFELLKSPEDVHFPFYIVAFQRLLRSIGLVVSIFLPGLYIAITNVNIDQLPFSLLATVVVAREGLPFSLPLEAFLILILFELLREAGVRMPSAVGQTISIVGGLIIGDAAIRAGITSPTLLVVIAVAAVATYTLVNQSLTGTVTILRIYTMLLGTFLGVYGFVLSFLSILIYLSQLESFKVNYLEPVSTLQINEFPITFLINPYNQKRFSAPMFQKRRKK</sequence>
<dbReference type="InterPro" id="IPR050768">
    <property type="entry name" value="UPF0353/GerABKA_families"/>
</dbReference>
<evidence type="ECO:0000256" key="5">
    <source>
        <dbReference type="SAM" id="Phobius"/>
    </source>
</evidence>
<organism evidence="6 7">
    <name type="scientific">Halalkalibacter krulwichiae</name>
    <dbReference type="NCBI Taxonomy" id="199441"/>
    <lineage>
        <taxon>Bacteria</taxon>
        <taxon>Bacillati</taxon>
        <taxon>Bacillota</taxon>
        <taxon>Bacilli</taxon>
        <taxon>Bacillales</taxon>
        <taxon>Bacillaceae</taxon>
        <taxon>Halalkalibacter</taxon>
    </lineage>
</organism>
<feature type="transmembrane region" description="Helical" evidence="5">
    <location>
        <begin position="288"/>
        <end position="307"/>
    </location>
</feature>
<name>A0A1X9MGW2_9BACI</name>
<dbReference type="GO" id="GO:0009847">
    <property type="term" value="P:spore germination"/>
    <property type="evidence" value="ECO:0007669"/>
    <property type="project" value="UniProtKB-UniRule"/>
</dbReference>
<evidence type="ECO:0000313" key="6">
    <source>
        <dbReference type="EMBL" id="ARK32705.1"/>
    </source>
</evidence>